<keyword evidence="2" id="KW-1185">Reference proteome</keyword>
<dbReference type="EMBL" id="CAJVPU010004581">
    <property type="protein sequence ID" value="CAG8535073.1"/>
    <property type="molecule type" value="Genomic_DNA"/>
</dbReference>
<evidence type="ECO:0000313" key="2">
    <source>
        <dbReference type="Proteomes" id="UP000789702"/>
    </source>
</evidence>
<proteinExistence type="predicted"/>
<comment type="caution">
    <text evidence="1">The sequence shown here is derived from an EMBL/GenBank/DDBJ whole genome shotgun (WGS) entry which is preliminary data.</text>
</comment>
<gene>
    <name evidence="1" type="ORF">DHETER_LOCUS4543</name>
</gene>
<organism evidence="1 2">
    <name type="scientific">Dentiscutata heterogama</name>
    <dbReference type="NCBI Taxonomy" id="1316150"/>
    <lineage>
        <taxon>Eukaryota</taxon>
        <taxon>Fungi</taxon>
        <taxon>Fungi incertae sedis</taxon>
        <taxon>Mucoromycota</taxon>
        <taxon>Glomeromycotina</taxon>
        <taxon>Glomeromycetes</taxon>
        <taxon>Diversisporales</taxon>
        <taxon>Gigasporaceae</taxon>
        <taxon>Dentiscutata</taxon>
    </lineage>
</organism>
<sequence>NTRWLSMSNSVKNLHQILDSVIDALRYDIELDKKNYQAKNLLDKLDYEFVIATKYLADLMFILTKLINIFQKELVSFSNVKIHLDTTYDAITAQFIGIDDSAPLYSTHLRKYMQDFNISSENLPSFIKSFSEAIISNLKLRFPQLDLYYSFNIFDPKLLLIKESELGNYGNQEIEKLVDYYGVDRFDGEGNMIEKIINSNDAKQEWAVSKYYIKQIRGQDIVGGWEYIFNLYPDFPNEFPNITKLVKISLIISLSNAQVERIFSQHKLTKTRLRNRMNIESLNKHLMILLNGPDDF</sequence>
<evidence type="ECO:0000313" key="1">
    <source>
        <dbReference type="EMBL" id="CAG8535073.1"/>
    </source>
</evidence>
<feature type="non-terminal residue" evidence="1">
    <location>
        <position position="1"/>
    </location>
</feature>
<reference evidence="1" key="1">
    <citation type="submission" date="2021-06" db="EMBL/GenBank/DDBJ databases">
        <authorList>
            <person name="Kallberg Y."/>
            <person name="Tangrot J."/>
            <person name="Rosling A."/>
        </authorList>
    </citation>
    <scope>NUCLEOTIDE SEQUENCE</scope>
    <source>
        <strain evidence="1">IL203A</strain>
    </source>
</reference>
<accession>A0ACA9LJY0</accession>
<name>A0ACA9LJY0_9GLOM</name>
<dbReference type="Proteomes" id="UP000789702">
    <property type="component" value="Unassembled WGS sequence"/>
</dbReference>
<protein>
    <submittedName>
        <fullName evidence="1">14457_t:CDS:1</fullName>
    </submittedName>
</protein>